<sequence>MKFKGPTITSNHLLISKNAFHINKDGIILAYNPYNIYLFYFPAGSSEPYIYTVNFSLEKFQNIKKASWTCEGIGNNHGGQLVSILLNDGSLVFLDTRRTFKGEYELNNLNIWEKIGDNFIQSFSWCIENPTLAISNGKTVSLYHLSFQYQKDINFDENQVEIELRYFSGSFLLATMSEFGKLRIIKLDGEFNSIAEHQVLDLNTCMNFSKLAWIDDILFVINGCTILMCKEGIKQFKNPVMIDFVSVNEHQNNVYATDMEGNRYLLEFENNLIVPFPNGIEVETGFRYLCYGSKILFNRMFLLYLKYPIDNERNFVAKSTIEATINWISSDNEMESLDQYEKYFNNKLNCSNVKLMVNDILYFLETTEECSELIYQLLTVDELPKLNLLETIGNLEWLKTRCLFLLSYKLNDQNSVLNLFTSLIKSLNDISDEVKSILDNLKSFNCFICNEILISSGNPFKYKCSKNHPNDICMIGGTILSSPFIILKCTECIFKCNSQTFDSSRCPLCFGLLSHS</sequence>
<reference evidence="1 2" key="1">
    <citation type="journal article" date="2013" name="Curr. Biol.">
        <title>Shared signatures of parasitism and phylogenomics unite Cryptomycota and microsporidia.</title>
        <authorList>
            <person name="James T.Y."/>
            <person name="Pelin A."/>
            <person name="Bonen L."/>
            <person name="Ahrendt S."/>
            <person name="Sain D."/>
            <person name="Corradi N."/>
            <person name="Stajich J.E."/>
        </authorList>
    </citation>
    <scope>NUCLEOTIDE SEQUENCE [LARGE SCALE GENOMIC DNA]</scope>
    <source>
        <strain evidence="1 2">CSF55</strain>
    </source>
</reference>
<evidence type="ECO:0000313" key="2">
    <source>
        <dbReference type="Proteomes" id="UP000030755"/>
    </source>
</evidence>
<organism evidence="1 2">
    <name type="scientific">Rozella allomycis (strain CSF55)</name>
    <dbReference type="NCBI Taxonomy" id="988480"/>
    <lineage>
        <taxon>Eukaryota</taxon>
        <taxon>Fungi</taxon>
        <taxon>Fungi incertae sedis</taxon>
        <taxon>Cryptomycota</taxon>
        <taxon>Cryptomycota incertae sedis</taxon>
        <taxon>Rozella</taxon>
    </lineage>
</organism>
<accession>A0A075AR57</accession>
<name>A0A075AR57_ROZAC</name>
<dbReference type="AlphaFoldDB" id="A0A075AR57"/>
<dbReference type="SUPFAM" id="SSF101908">
    <property type="entry name" value="Putative isomerase YbhE"/>
    <property type="match status" value="1"/>
</dbReference>
<dbReference type="HOGENOM" id="CLU_528018_0_0_1"/>
<protein>
    <submittedName>
        <fullName evidence="1">Uncharacterized protein</fullName>
    </submittedName>
</protein>
<dbReference type="EMBL" id="KE561117">
    <property type="protein sequence ID" value="EPZ32776.1"/>
    <property type="molecule type" value="Genomic_DNA"/>
</dbReference>
<keyword evidence="2" id="KW-1185">Reference proteome</keyword>
<gene>
    <name evidence="1" type="ORF">O9G_000851</name>
</gene>
<proteinExistence type="predicted"/>
<dbReference type="Proteomes" id="UP000030755">
    <property type="component" value="Unassembled WGS sequence"/>
</dbReference>
<evidence type="ECO:0000313" key="1">
    <source>
        <dbReference type="EMBL" id="EPZ32776.1"/>
    </source>
</evidence>